<dbReference type="PANTHER" id="PTHR10000">
    <property type="entry name" value="PHOSPHOSERINE PHOSPHATASE"/>
    <property type="match status" value="1"/>
</dbReference>
<dbReference type="SUPFAM" id="SSF56784">
    <property type="entry name" value="HAD-like"/>
    <property type="match status" value="1"/>
</dbReference>
<accession>A0A426UWP1</accession>
<evidence type="ECO:0000256" key="1">
    <source>
        <dbReference type="SAM" id="MobiDB-lite"/>
    </source>
</evidence>
<protein>
    <submittedName>
        <fullName evidence="2">HAD family phosphatase</fullName>
    </submittedName>
</protein>
<sequence>MVQAALADAGGLGEVGGGGPRVPAGPERLHRLRDDGLRLEFPRSAHAPNPTPFLTHGSTKGPIPVRLTGILGAEPVRSSTNGRCPLPVSPVAALAGPGDTRAVLKPLVIASDLDGTLLSPGGTLSERTREALAAARAEGVAVVAVTARTPYGVDMLPDLLPLLDGAICANGAIDYVPETGRIRVLRSIRIGPGRRVAAAIAARLPDAVFAVETGTGIVGEEAYRPLVGASNWDFVPDVDAVFKRAKRAVKIKVYCAGRTGEEMAAAVEGADLGGLSMCHWGDFGMLDFNARGADKAFGLASWCKDRRIGPESVVAFGDMPNDAPMLAWAARSYAMGDAHPEAVQAATDRTATNAEDGVAQVIEALLAGDTAAAA</sequence>
<dbReference type="Gene3D" id="3.40.50.1000">
    <property type="entry name" value="HAD superfamily/HAD-like"/>
    <property type="match status" value="1"/>
</dbReference>
<dbReference type="GO" id="GO:0016791">
    <property type="term" value="F:phosphatase activity"/>
    <property type="evidence" value="ECO:0007669"/>
    <property type="project" value="TreeGrafter"/>
</dbReference>
<gene>
    <name evidence="2" type="ORF">EIW28_17300</name>
</gene>
<organism evidence="2 3">
    <name type="scientific">Glycomyces terrestris</name>
    <dbReference type="NCBI Taxonomy" id="2493553"/>
    <lineage>
        <taxon>Bacteria</taxon>
        <taxon>Bacillati</taxon>
        <taxon>Actinomycetota</taxon>
        <taxon>Actinomycetes</taxon>
        <taxon>Glycomycetales</taxon>
        <taxon>Glycomycetaceae</taxon>
        <taxon>Glycomyces</taxon>
    </lineage>
</organism>
<feature type="compositionally biased region" description="Gly residues" evidence="1">
    <location>
        <begin position="10"/>
        <end position="20"/>
    </location>
</feature>
<keyword evidence="3" id="KW-1185">Reference proteome</keyword>
<dbReference type="EMBL" id="RSEB01000004">
    <property type="protein sequence ID" value="RRR98621.1"/>
    <property type="molecule type" value="Genomic_DNA"/>
</dbReference>
<dbReference type="Gene3D" id="3.30.1240.10">
    <property type="match status" value="1"/>
</dbReference>
<evidence type="ECO:0000313" key="3">
    <source>
        <dbReference type="Proteomes" id="UP000277256"/>
    </source>
</evidence>
<reference evidence="2 3" key="1">
    <citation type="submission" date="2018-12" db="EMBL/GenBank/DDBJ databases">
        <title>Glycomyces sp. YIM 121974 draft genome.</title>
        <authorList>
            <person name="Li Q."/>
        </authorList>
    </citation>
    <scope>NUCLEOTIDE SEQUENCE [LARGE SCALE GENOMIC DNA]</scope>
    <source>
        <strain evidence="2 3">YIM 121974</strain>
    </source>
</reference>
<dbReference type="Pfam" id="PF08282">
    <property type="entry name" value="Hydrolase_3"/>
    <property type="match status" value="1"/>
</dbReference>
<dbReference type="AlphaFoldDB" id="A0A426UWP1"/>
<dbReference type="InterPro" id="IPR036412">
    <property type="entry name" value="HAD-like_sf"/>
</dbReference>
<dbReference type="PANTHER" id="PTHR10000:SF8">
    <property type="entry name" value="HAD SUPERFAMILY HYDROLASE-LIKE, TYPE 3"/>
    <property type="match status" value="1"/>
</dbReference>
<dbReference type="Proteomes" id="UP000277256">
    <property type="component" value="Unassembled WGS sequence"/>
</dbReference>
<proteinExistence type="predicted"/>
<dbReference type="GO" id="GO:0000287">
    <property type="term" value="F:magnesium ion binding"/>
    <property type="evidence" value="ECO:0007669"/>
    <property type="project" value="TreeGrafter"/>
</dbReference>
<dbReference type="GO" id="GO:0005829">
    <property type="term" value="C:cytosol"/>
    <property type="evidence" value="ECO:0007669"/>
    <property type="project" value="TreeGrafter"/>
</dbReference>
<evidence type="ECO:0000313" key="2">
    <source>
        <dbReference type="EMBL" id="RRR98621.1"/>
    </source>
</evidence>
<feature type="region of interest" description="Disordered" evidence="1">
    <location>
        <begin position="7"/>
        <end position="28"/>
    </location>
</feature>
<comment type="caution">
    <text evidence="2">The sequence shown here is derived from an EMBL/GenBank/DDBJ whole genome shotgun (WGS) entry which is preliminary data.</text>
</comment>
<dbReference type="PROSITE" id="PS01228">
    <property type="entry name" value="COF_1"/>
    <property type="match status" value="1"/>
</dbReference>
<dbReference type="InterPro" id="IPR023214">
    <property type="entry name" value="HAD_sf"/>
</dbReference>
<name>A0A426UWP1_9ACTN</name>